<sequence>MSVAQTPISGDTLPIPAQGVPGAGTVAHSLEYADELYGSTYEVMEKHYNEEGSYLGQGALNLFCQALYGHPFQDPRDYHYMDTTFAFVGLKIRPSHFLKYMEHLVKFVVHEGKANEPIFEFIRGIKDLPEWTFGAQEELTRAWSVFWNALSFNPDIPLSRSASFESRISELLQIYPPNAARVAPALKLKAGLLDFEGLDIRIRPTLNLDEHMTLEENTLRVLKLTRGSWNLCLTYHENLVAKALNIDTLGSEVLGSLFTLYGEGALMKKAGEMELVLVEGDLELAIWTRLLSEDYSKVTPRVSCSCIATRNTAQLLE</sequence>
<proteinExistence type="predicted"/>
<dbReference type="EMBL" id="KN838774">
    <property type="protein sequence ID" value="KIJ94915.1"/>
    <property type="molecule type" value="Genomic_DNA"/>
</dbReference>
<dbReference type="OrthoDB" id="10296337at2759"/>
<gene>
    <name evidence="1" type="ORF">K443DRAFT_109651</name>
</gene>
<dbReference type="HOGENOM" id="CLU_885868_0_0_1"/>
<evidence type="ECO:0000313" key="1">
    <source>
        <dbReference type="EMBL" id="KIJ94915.1"/>
    </source>
</evidence>
<name>A0A0C9WSX2_9AGAR</name>
<accession>A0A0C9WSX2</accession>
<dbReference type="Proteomes" id="UP000054477">
    <property type="component" value="Unassembled WGS sequence"/>
</dbReference>
<evidence type="ECO:0000313" key="2">
    <source>
        <dbReference type="Proteomes" id="UP000054477"/>
    </source>
</evidence>
<reference evidence="1 2" key="1">
    <citation type="submission" date="2014-04" db="EMBL/GenBank/DDBJ databases">
        <authorList>
            <consortium name="DOE Joint Genome Institute"/>
            <person name="Kuo A."/>
            <person name="Kohler A."/>
            <person name="Nagy L.G."/>
            <person name="Floudas D."/>
            <person name="Copeland A."/>
            <person name="Barry K.W."/>
            <person name="Cichocki N."/>
            <person name="Veneault-Fourrey C."/>
            <person name="LaButti K."/>
            <person name="Lindquist E.A."/>
            <person name="Lipzen A."/>
            <person name="Lundell T."/>
            <person name="Morin E."/>
            <person name="Murat C."/>
            <person name="Sun H."/>
            <person name="Tunlid A."/>
            <person name="Henrissat B."/>
            <person name="Grigoriev I.V."/>
            <person name="Hibbett D.S."/>
            <person name="Martin F."/>
            <person name="Nordberg H.P."/>
            <person name="Cantor M.N."/>
            <person name="Hua S.X."/>
        </authorList>
    </citation>
    <scope>NUCLEOTIDE SEQUENCE [LARGE SCALE GENOMIC DNA]</scope>
    <source>
        <strain evidence="1 2">LaAM-08-1</strain>
    </source>
</reference>
<keyword evidence="2" id="KW-1185">Reference proteome</keyword>
<organism evidence="1 2">
    <name type="scientific">Laccaria amethystina LaAM-08-1</name>
    <dbReference type="NCBI Taxonomy" id="1095629"/>
    <lineage>
        <taxon>Eukaryota</taxon>
        <taxon>Fungi</taxon>
        <taxon>Dikarya</taxon>
        <taxon>Basidiomycota</taxon>
        <taxon>Agaricomycotina</taxon>
        <taxon>Agaricomycetes</taxon>
        <taxon>Agaricomycetidae</taxon>
        <taxon>Agaricales</taxon>
        <taxon>Agaricineae</taxon>
        <taxon>Hydnangiaceae</taxon>
        <taxon>Laccaria</taxon>
    </lineage>
</organism>
<dbReference type="AlphaFoldDB" id="A0A0C9WSX2"/>
<reference evidence="2" key="2">
    <citation type="submission" date="2015-01" db="EMBL/GenBank/DDBJ databases">
        <title>Evolutionary Origins and Diversification of the Mycorrhizal Mutualists.</title>
        <authorList>
            <consortium name="DOE Joint Genome Institute"/>
            <consortium name="Mycorrhizal Genomics Consortium"/>
            <person name="Kohler A."/>
            <person name="Kuo A."/>
            <person name="Nagy L.G."/>
            <person name="Floudas D."/>
            <person name="Copeland A."/>
            <person name="Barry K.W."/>
            <person name="Cichocki N."/>
            <person name="Veneault-Fourrey C."/>
            <person name="LaButti K."/>
            <person name="Lindquist E.A."/>
            <person name="Lipzen A."/>
            <person name="Lundell T."/>
            <person name="Morin E."/>
            <person name="Murat C."/>
            <person name="Riley R."/>
            <person name="Ohm R."/>
            <person name="Sun H."/>
            <person name="Tunlid A."/>
            <person name="Henrissat B."/>
            <person name="Grigoriev I.V."/>
            <person name="Hibbett D.S."/>
            <person name="Martin F."/>
        </authorList>
    </citation>
    <scope>NUCLEOTIDE SEQUENCE [LARGE SCALE GENOMIC DNA]</scope>
    <source>
        <strain evidence="2">LaAM-08-1</strain>
    </source>
</reference>
<protein>
    <submittedName>
        <fullName evidence="1">Uncharacterized protein</fullName>
    </submittedName>
</protein>